<dbReference type="AlphaFoldDB" id="A0A6G9H0M6"/>
<organism evidence="2 3">
    <name type="scientific">Streptomyces liangshanensis</name>
    <dbReference type="NCBI Taxonomy" id="2717324"/>
    <lineage>
        <taxon>Bacteria</taxon>
        <taxon>Bacillati</taxon>
        <taxon>Actinomycetota</taxon>
        <taxon>Actinomycetes</taxon>
        <taxon>Kitasatosporales</taxon>
        <taxon>Streptomycetaceae</taxon>
        <taxon>Streptomyces</taxon>
    </lineage>
</organism>
<proteinExistence type="predicted"/>
<keyword evidence="3" id="KW-1185">Reference proteome</keyword>
<feature type="region of interest" description="Disordered" evidence="1">
    <location>
        <begin position="130"/>
        <end position="170"/>
    </location>
</feature>
<protein>
    <submittedName>
        <fullName evidence="2">Uncharacterized protein</fullName>
    </submittedName>
</protein>
<evidence type="ECO:0000313" key="3">
    <source>
        <dbReference type="Proteomes" id="UP000501179"/>
    </source>
</evidence>
<name>A0A6G9H0M6_9ACTN</name>
<dbReference type="RefSeq" id="WP_167030975.1">
    <property type="nucleotide sequence ID" value="NZ_CP050177.1"/>
</dbReference>
<reference evidence="2 3" key="1">
    <citation type="submission" date="2020-03" db="EMBL/GenBank/DDBJ databases">
        <title>A novel species.</title>
        <authorList>
            <person name="Gao J."/>
        </authorList>
    </citation>
    <scope>NUCLEOTIDE SEQUENCE [LARGE SCALE GENOMIC DNA]</scope>
    <source>
        <strain evidence="2 3">QMT-12</strain>
    </source>
</reference>
<sequence>MNMRQAAEKADAVMQQTLSDVTPRLRWNHGPSNDHICADFKYDATGTGRVRRRIAIMTVVSAERRGSLLGVVERSWKARGYRITSVDTDPDLPAIFASTPDNFQMRVAVGNAGQFFLSITTPCFPESPVPAPAPVPNTPHRAGGYPQPPDIHDHFWSSRDPLPAPSPSTP</sequence>
<dbReference type="Proteomes" id="UP000501179">
    <property type="component" value="Chromosome"/>
</dbReference>
<accession>A0A6G9H0M6</accession>
<dbReference type="KEGG" id="slia:HA039_18405"/>
<gene>
    <name evidence="2" type="ORF">HA039_18405</name>
</gene>
<evidence type="ECO:0000313" key="2">
    <source>
        <dbReference type="EMBL" id="QIQ04020.1"/>
    </source>
</evidence>
<dbReference type="EMBL" id="CP050177">
    <property type="protein sequence ID" value="QIQ04020.1"/>
    <property type="molecule type" value="Genomic_DNA"/>
</dbReference>
<evidence type="ECO:0000256" key="1">
    <source>
        <dbReference type="SAM" id="MobiDB-lite"/>
    </source>
</evidence>